<dbReference type="EMBL" id="FN653020">
    <property type="protein sequence ID" value="CBY23046.1"/>
    <property type="molecule type" value="Genomic_DNA"/>
</dbReference>
<feature type="compositionally biased region" description="Polar residues" evidence="2">
    <location>
        <begin position="144"/>
        <end position="155"/>
    </location>
</feature>
<proteinExistence type="predicted"/>
<feature type="region of interest" description="Disordered" evidence="2">
    <location>
        <begin position="133"/>
        <end position="155"/>
    </location>
</feature>
<gene>
    <name evidence="3" type="ORF">GSOID_T00014974001</name>
</gene>
<keyword evidence="4" id="KW-1185">Reference proteome</keyword>
<dbReference type="PANTHER" id="PTHR23313">
    <property type="entry name" value="TSEC1-RELATED"/>
    <property type="match status" value="1"/>
</dbReference>
<accession>E4X111</accession>
<evidence type="ECO:0000256" key="2">
    <source>
        <dbReference type="SAM" id="MobiDB-lite"/>
    </source>
</evidence>
<dbReference type="Proteomes" id="UP000001307">
    <property type="component" value="Unassembled WGS sequence"/>
</dbReference>
<feature type="coiled-coil region" evidence="1">
    <location>
        <begin position="171"/>
        <end position="233"/>
    </location>
</feature>
<sequence>MDALDALQLRDQEINKALSLANDILNEDPKQDPDTQVTSNDSDDMETLIELVKSVDVEPAIRGNLVDLDDRTQFAAQLDEIESRVDLDNYRDREQITVDQRIPAEGRERFLKARVTVLEEEVNKLQKELQRTSDKLHKAKREAQTNGESTEFLTKQNEKLKKDLIKSKNVATESTKEKEDATRELKLLRRELDDFKRAKKTVKPKQQQNDVRLQRALEEVQKYKSEMAEMTRKHKDDGVVAKSQYNEACNETARQKKLVTEYKSVIQKQSKLVEVLRNKCTHLEAARVLDFSEQEFMRVLDWK</sequence>
<evidence type="ECO:0000313" key="4">
    <source>
        <dbReference type="Proteomes" id="UP000001307"/>
    </source>
</evidence>
<dbReference type="OrthoDB" id="269872at2759"/>
<dbReference type="InParanoid" id="E4X111"/>
<reference evidence="3" key="1">
    <citation type="journal article" date="2010" name="Science">
        <title>Plasticity of animal genome architecture unmasked by rapid evolution of a pelagic tunicate.</title>
        <authorList>
            <person name="Denoeud F."/>
            <person name="Henriet S."/>
            <person name="Mungpakdee S."/>
            <person name="Aury J.M."/>
            <person name="Da Silva C."/>
            <person name="Brinkmann H."/>
            <person name="Mikhaleva J."/>
            <person name="Olsen L.C."/>
            <person name="Jubin C."/>
            <person name="Canestro C."/>
            <person name="Bouquet J.M."/>
            <person name="Danks G."/>
            <person name="Poulain J."/>
            <person name="Campsteijn C."/>
            <person name="Adamski M."/>
            <person name="Cross I."/>
            <person name="Yadetie F."/>
            <person name="Muffato M."/>
            <person name="Louis A."/>
            <person name="Butcher S."/>
            <person name="Tsagkogeorga G."/>
            <person name="Konrad A."/>
            <person name="Singh S."/>
            <person name="Jensen M.F."/>
            <person name="Cong E.H."/>
            <person name="Eikeseth-Otteraa H."/>
            <person name="Noel B."/>
            <person name="Anthouard V."/>
            <person name="Porcel B.M."/>
            <person name="Kachouri-Lafond R."/>
            <person name="Nishino A."/>
            <person name="Ugolini M."/>
            <person name="Chourrout P."/>
            <person name="Nishida H."/>
            <person name="Aasland R."/>
            <person name="Huzurbazar S."/>
            <person name="Westhof E."/>
            <person name="Delsuc F."/>
            <person name="Lehrach H."/>
            <person name="Reinhardt R."/>
            <person name="Weissenbach J."/>
            <person name="Roy S.W."/>
            <person name="Artiguenave F."/>
            <person name="Postlethwait J.H."/>
            <person name="Manak J.R."/>
            <person name="Thompson E.M."/>
            <person name="Jaillon O."/>
            <person name="Du Pasquier L."/>
            <person name="Boudinot P."/>
            <person name="Liberles D.A."/>
            <person name="Volff J.N."/>
            <person name="Philippe H."/>
            <person name="Lenhard B."/>
            <person name="Roest Crollius H."/>
            <person name="Wincker P."/>
            <person name="Chourrout D."/>
        </authorList>
    </citation>
    <scope>NUCLEOTIDE SEQUENCE [LARGE SCALE GENOMIC DNA]</scope>
</reference>
<evidence type="ECO:0000256" key="1">
    <source>
        <dbReference type="SAM" id="Coils"/>
    </source>
</evidence>
<evidence type="ECO:0008006" key="5">
    <source>
        <dbReference type="Google" id="ProtNLM"/>
    </source>
</evidence>
<dbReference type="PANTHER" id="PTHR23313:SF0">
    <property type="entry name" value="TESTIS-EXPRESSED PROTEIN 9"/>
    <property type="match status" value="1"/>
</dbReference>
<evidence type="ECO:0000313" key="3">
    <source>
        <dbReference type="EMBL" id="CBY23046.1"/>
    </source>
</evidence>
<name>E4X111_OIKDI</name>
<keyword evidence="1" id="KW-0175">Coiled coil</keyword>
<dbReference type="AlphaFoldDB" id="E4X111"/>
<protein>
    <recommendedName>
        <fullName evidence="5">Testis-expressed sequence 9 protein</fullName>
    </recommendedName>
</protein>
<organism evidence="3">
    <name type="scientific">Oikopleura dioica</name>
    <name type="common">Tunicate</name>
    <dbReference type="NCBI Taxonomy" id="34765"/>
    <lineage>
        <taxon>Eukaryota</taxon>
        <taxon>Metazoa</taxon>
        <taxon>Chordata</taxon>
        <taxon>Tunicata</taxon>
        <taxon>Appendicularia</taxon>
        <taxon>Copelata</taxon>
        <taxon>Oikopleuridae</taxon>
        <taxon>Oikopleura</taxon>
    </lineage>
</organism>